<dbReference type="Pfam" id="PF00664">
    <property type="entry name" value="ABC_membrane"/>
    <property type="match status" value="2"/>
</dbReference>
<dbReference type="OrthoDB" id="6500128at2759"/>
<dbReference type="FunFam" id="3.40.50.300:FF:002145">
    <property type="entry name" value="ABC transporter (MsbA subfamily)"/>
    <property type="match status" value="1"/>
</dbReference>
<keyword evidence="3" id="KW-0813">Transport</keyword>
<comment type="subcellular location">
    <subcellularLocation>
        <location evidence="1">Cell membrane</location>
        <topology evidence="1">Multi-pass membrane protein</topology>
    </subcellularLocation>
</comment>
<dbReference type="PROSITE" id="PS50929">
    <property type="entry name" value="ABC_TM1F"/>
    <property type="match status" value="2"/>
</dbReference>
<evidence type="ECO:0000256" key="1">
    <source>
        <dbReference type="ARBA" id="ARBA00004651"/>
    </source>
</evidence>
<dbReference type="CDD" id="cd18580">
    <property type="entry name" value="ABC_6TM_ABCC_D2"/>
    <property type="match status" value="1"/>
</dbReference>
<sequence length="1437" mass="158524">MNHSRNCTSDADDKFGPHVVGCRDDFDFTLLFEQSILSLAPTALLMLISIPRIVQLCRRTTRTVPTPLRYCKNLAILCSACLRLALLVLWTTQSRAKTRVSIAAASLSFAATLILAVLSNFEHSRSARPSFIVNTYLFFTTLLDLTQIRTLWLIPGDKVLASVFTTCVAFNLVIVFLESIEKRSFLKDPYNEYPPESLSGIFNTSVFWWLNGLFVKGYHRILDLGDLFKTDEELSSHQLQLRMRSSWQRYSKYKKHALLRATLSAFRFPLAKMIFPRLCVSALKFSQPLLINRAVSLISQPRTQTTRNDGYGLIGATALIYIGLAIGNAKYKHKNYRSITMVRGGLISLISDVTLLLDATSSNDSAAVTLMSTDVDRIVAGLEYCDFIWASPIEIAVALYLLWREIGLSCLMPLGISLGSATAAYFVGSASANAQKNWVDAVQKRVGVTASMLGSMKAVKMMGLSARFSDRIQKLKMFELKQSNKFRYITTTRNAVSNFSMIMAPALTFAVYTAVDRHSSTSLFNPATAFTSLSIIALISLPRMLRKIEKYLLSEIRLDSRFCTNPIKDLSESENEKLPSVRNDGEHAHDAIRDTSRTINEYVISITGGSSCYGGNDLPAIKDIDLRIRSSTLNIVVGPVGCGKSTLLKSLLGEMPSMTGEIHVATREIGYCAQDPWLPNYTIKQNITSFYDFDGPWYRTVVRACALDEDIGQFAASDDTLVGSKGVSLSGGQKQRLALARALYARNRILLLDDILSGLDKNTEVAVFQRVLGRGGLCHKHGITVILVTHAVKYLPYADHVVVFDGNGSISEQGPPKQVASQDQLMRAITLQDNGANKEASVSKASPPERNKTKSQDKQAASTRSAGDLKIYAYYINAVGWVLVFYISGRMVTMVVGFRDLASWAAYQLLLGVYGMFAGLALFSMVISILALFIGIMPRSSARLHQRLLNTVISAPYAFLAATDTGVILNRFSQDMSLIDMQLPTALLQTTDGLLACIAQAILITTSFKFVATLIPAAIGVLYILQRFYLRTSRQIRLLDLEFKSPMYTHFLETLSGLQTIRAFNWQSSWDERSRELLDRSQRPVYLLYCIQRWLGLSLDGMVAICAIVTITLATQLNESSSSVGGALGVVLVNLLNLSNLLSYLIRAWTEMETSIGAVLRVRDFESSTPSEDDNSNNLNKPPAAWPHQGAIDFRNIDATYEISSSSTGQSTTPDLVLRDITLSIPPRSRIGICGRTGSGKSSLLLTLFRMIEITGGSITIDGTDICSIPRSTLPERILCVPQSPELFPGSIRENLDPFGKCTDKAIVSVLERVGLWTIIEARGSLSADANTPLSAGERQVFALAYALLRRKSLQREGGILILDEFSASVDVETERKIMGIVREQFSGWTVLSVAHRLETIKDCDLVIVMEAGKVVEVGEPGSLRKVNFDGVGVIET</sequence>
<feature type="transmembrane region" description="Helical" evidence="12">
    <location>
        <begin position="36"/>
        <end position="54"/>
    </location>
</feature>
<dbReference type="Pfam" id="PF24357">
    <property type="entry name" value="TMD0_ABC"/>
    <property type="match status" value="1"/>
</dbReference>
<evidence type="ECO:0000256" key="5">
    <source>
        <dbReference type="ARBA" id="ARBA00022692"/>
    </source>
</evidence>
<dbReference type="SUPFAM" id="SSF90123">
    <property type="entry name" value="ABC transporter transmembrane region"/>
    <property type="match status" value="2"/>
</dbReference>
<comment type="similarity">
    <text evidence="2">Belongs to the ABC transporter superfamily. ABCC family. Conjugate transporter (TC 3.A.1.208) subfamily.</text>
</comment>
<protein>
    <submittedName>
        <fullName evidence="15">ABC transporter-like protein</fullName>
    </submittedName>
</protein>
<evidence type="ECO:0000256" key="3">
    <source>
        <dbReference type="ARBA" id="ARBA00022448"/>
    </source>
</evidence>
<dbReference type="CDD" id="cd03244">
    <property type="entry name" value="ABCC_MRP_domain2"/>
    <property type="match status" value="1"/>
</dbReference>
<evidence type="ECO:0000256" key="4">
    <source>
        <dbReference type="ARBA" id="ARBA00022475"/>
    </source>
</evidence>
<evidence type="ECO:0000256" key="11">
    <source>
        <dbReference type="SAM" id="MobiDB-lite"/>
    </source>
</evidence>
<dbReference type="InterPro" id="IPR011527">
    <property type="entry name" value="ABC1_TM_dom"/>
</dbReference>
<dbReference type="SMART" id="SM00382">
    <property type="entry name" value="AAA"/>
    <property type="match status" value="2"/>
</dbReference>
<dbReference type="GO" id="GO:0140359">
    <property type="term" value="F:ABC-type transporter activity"/>
    <property type="evidence" value="ECO:0007669"/>
    <property type="project" value="InterPro"/>
</dbReference>
<feature type="transmembrane region" description="Helical" evidence="12">
    <location>
        <begin position="159"/>
        <end position="177"/>
    </location>
</feature>
<dbReference type="PROSITE" id="PS00211">
    <property type="entry name" value="ABC_TRANSPORTER_1"/>
    <property type="match status" value="1"/>
</dbReference>
<keyword evidence="10" id="KW-0325">Glycoprotein</keyword>
<dbReference type="Gene3D" id="3.40.50.300">
    <property type="entry name" value="P-loop containing nucleotide triphosphate hydrolases"/>
    <property type="match status" value="2"/>
</dbReference>
<feature type="domain" description="ABC transmembrane type-1" evidence="14">
    <location>
        <begin position="278"/>
        <end position="550"/>
    </location>
</feature>
<keyword evidence="4" id="KW-1003">Cell membrane</keyword>
<evidence type="ECO:0000256" key="7">
    <source>
        <dbReference type="ARBA" id="ARBA00022840"/>
    </source>
</evidence>
<dbReference type="PANTHER" id="PTHR24223:SF399">
    <property type="entry name" value="ABC TRANSPORTER ATNG"/>
    <property type="match status" value="1"/>
</dbReference>
<keyword evidence="9 12" id="KW-0472">Membrane</keyword>
<reference evidence="15" key="1">
    <citation type="journal article" date="2020" name="Stud. Mycol.">
        <title>101 Dothideomycetes genomes: a test case for predicting lifestyles and emergence of pathogens.</title>
        <authorList>
            <person name="Haridas S."/>
            <person name="Albert R."/>
            <person name="Binder M."/>
            <person name="Bloem J."/>
            <person name="Labutti K."/>
            <person name="Salamov A."/>
            <person name="Andreopoulos B."/>
            <person name="Baker S."/>
            <person name="Barry K."/>
            <person name="Bills G."/>
            <person name="Bluhm B."/>
            <person name="Cannon C."/>
            <person name="Castanera R."/>
            <person name="Culley D."/>
            <person name="Daum C."/>
            <person name="Ezra D."/>
            <person name="Gonzalez J."/>
            <person name="Henrissat B."/>
            <person name="Kuo A."/>
            <person name="Liang C."/>
            <person name="Lipzen A."/>
            <person name="Lutzoni F."/>
            <person name="Magnuson J."/>
            <person name="Mondo S."/>
            <person name="Nolan M."/>
            <person name="Ohm R."/>
            <person name="Pangilinan J."/>
            <person name="Park H.-J."/>
            <person name="Ramirez L."/>
            <person name="Alfaro M."/>
            <person name="Sun H."/>
            <person name="Tritt A."/>
            <person name="Yoshinaga Y."/>
            <person name="Zwiers L.-H."/>
            <person name="Turgeon B."/>
            <person name="Goodwin S."/>
            <person name="Spatafora J."/>
            <person name="Crous P."/>
            <person name="Grigoriev I."/>
        </authorList>
    </citation>
    <scope>NUCLEOTIDE SEQUENCE</scope>
    <source>
        <strain evidence="15">CBS 109.77</strain>
    </source>
</reference>
<evidence type="ECO:0000256" key="2">
    <source>
        <dbReference type="ARBA" id="ARBA00009726"/>
    </source>
</evidence>
<feature type="domain" description="ABC transporter" evidence="13">
    <location>
        <begin position="1192"/>
        <end position="1437"/>
    </location>
</feature>
<keyword evidence="8 12" id="KW-1133">Transmembrane helix</keyword>
<keyword evidence="5 12" id="KW-0812">Transmembrane</keyword>
<dbReference type="GO" id="GO:0005524">
    <property type="term" value="F:ATP binding"/>
    <property type="evidence" value="ECO:0007669"/>
    <property type="project" value="UniProtKB-KW"/>
</dbReference>
<feature type="transmembrane region" description="Helical" evidence="12">
    <location>
        <begin position="527"/>
        <end position="545"/>
    </location>
</feature>
<dbReference type="CDD" id="cd03250">
    <property type="entry name" value="ABCC_MRP_domain1"/>
    <property type="match status" value="1"/>
</dbReference>
<dbReference type="InterPro" id="IPR056227">
    <property type="entry name" value="TMD0_ABC"/>
</dbReference>
<dbReference type="FunFam" id="1.20.1560.10:FF:000055">
    <property type="entry name" value="ABC multidrug transporter (Eurofung)"/>
    <property type="match status" value="1"/>
</dbReference>
<proteinExistence type="inferred from homology"/>
<dbReference type="FunFam" id="1.20.1560.10:FF:000066">
    <property type="entry name" value="ABC multidrug transporter (Eurofung)"/>
    <property type="match status" value="1"/>
</dbReference>
<feature type="transmembrane region" description="Helical" evidence="12">
    <location>
        <begin position="495"/>
        <end position="515"/>
    </location>
</feature>
<dbReference type="InterPro" id="IPR003593">
    <property type="entry name" value="AAA+_ATPase"/>
</dbReference>
<dbReference type="InterPro" id="IPR017871">
    <property type="entry name" value="ABC_transporter-like_CS"/>
</dbReference>
<keyword evidence="16" id="KW-1185">Reference proteome</keyword>
<dbReference type="CDD" id="cd18579">
    <property type="entry name" value="ABC_6TM_ABCC_D1"/>
    <property type="match status" value="1"/>
</dbReference>
<evidence type="ECO:0000256" key="8">
    <source>
        <dbReference type="ARBA" id="ARBA00022989"/>
    </source>
</evidence>
<feature type="domain" description="ABC transmembrane type-1" evidence="14">
    <location>
        <begin position="876"/>
        <end position="1154"/>
    </location>
</feature>
<keyword evidence="7" id="KW-0067">ATP-binding</keyword>
<evidence type="ECO:0000256" key="12">
    <source>
        <dbReference type="SAM" id="Phobius"/>
    </source>
</evidence>
<evidence type="ECO:0000256" key="10">
    <source>
        <dbReference type="ARBA" id="ARBA00023180"/>
    </source>
</evidence>
<dbReference type="EMBL" id="MU001818">
    <property type="protein sequence ID" value="KAF2796963.1"/>
    <property type="molecule type" value="Genomic_DNA"/>
</dbReference>
<feature type="compositionally biased region" description="Basic and acidic residues" evidence="11">
    <location>
        <begin position="847"/>
        <end position="857"/>
    </location>
</feature>
<evidence type="ECO:0000259" key="13">
    <source>
        <dbReference type="PROSITE" id="PS50893"/>
    </source>
</evidence>
<dbReference type="InterPro" id="IPR027417">
    <property type="entry name" value="P-loop_NTPase"/>
</dbReference>
<dbReference type="GO" id="GO:0005886">
    <property type="term" value="C:plasma membrane"/>
    <property type="evidence" value="ECO:0007669"/>
    <property type="project" value="UniProtKB-SubCell"/>
</dbReference>
<evidence type="ECO:0000313" key="16">
    <source>
        <dbReference type="Proteomes" id="UP000799757"/>
    </source>
</evidence>
<dbReference type="SUPFAM" id="SSF52540">
    <property type="entry name" value="P-loop containing nucleoside triphosphate hydrolases"/>
    <property type="match status" value="2"/>
</dbReference>
<feature type="transmembrane region" description="Helical" evidence="12">
    <location>
        <begin position="131"/>
        <end position="153"/>
    </location>
</feature>
<feature type="transmembrane region" description="Helical" evidence="12">
    <location>
        <begin position="993"/>
        <end position="1025"/>
    </location>
</feature>
<feature type="transmembrane region" description="Helical" evidence="12">
    <location>
        <begin position="410"/>
        <end position="428"/>
    </location>
</feature>
<dbReference type="Proteomes" id="UP000799757">
    <property type="component" value="Unassembled WGS sequence"/>
</dbReference>
<feature type="region of interest" description="Disordered" evidence="11">
    <location>
        <begin position="834"/>
        <end position="861"/>
    </location>
</feature>
<dbReference type="InterPro" id="IPR003439">
    <property type="entry name" value="ABC_transporter-like_ATP-bd"/>
</dbReference>
<evidence type="ECO:0000259" key="14">
    <source>
        <dbReference type="PROSITE" id="PS50929"/>
    </source>
</evidence>
<accession>A0A6A6XLI0</accession>
<evidence type="ECO:0000256" key="6">
    <source>
        <dbReference type="ARBA" id="ARBA00022741"/>
    </source>
</evidence>
<dbReference type="PROSITE" id="PS50893">
    <property type="entry name" value="ABC_TRANSPORTER_2"/>
    <property type="match status" value="2"/>
</dbReference>
<feature type="transmembrane region" description="Helical" evidence="12">
    <location>
        <begin position="909"/>
        <end position="936"/>
    </location>
</feature>
<evidence type="ECO:0000313" key="15">
    <source>
        <dbReference type="EMBL" id="KAF2796963.1"/>
    </source>
</evidence>
<feature type="transmembrane region" description="Helical" evidence="12">
    <location>
        <begin position="871"/>
        <end position="889"/>
    </location>
</feature>
<evidence type="ECO:0000256" key="9">
    <source>
        <dbReference type="ARBA" id="ARBA00023136"/>
    </source>
</evidence>
<dbReference type="InterPro" id="IPR036640">
    <property type="entry name" value="ABC1_TM_sf"/>
</dbReference>
<dbReference type="PANTHER" id="PTHR24223">
    <property type="entry name" value="ATP-BINDING CASSETTE SUB-FAMILY C"/>
    <property type="match status" value="1"/>
</dbReference>
<organism evidence="15 16">
    <name type="scientific">Melanomma pulvis-pyrius CBS 109.77</name>
    <dbReference type="NCBI Taxonomy" id="1314802"/>
    <lineage>
        <taxon>Eukaryota</taxon>
        <taxon>Fungi</taxon>
        <taxon>Dikarya</taxon>
        <taxon>Ascomycota</taxon>
        <taxon>Pezizomycotina</taxon>
        <taxon>Dothideomycetes</taxon>
        <taxon>Pleosporomycetidae</taxon>
        <taxon>Pleosporales</taxon>
        <taxon>Melanommataceae</taxon>
        <taxon>Melanomma</taxon>
    </lineage>
</organism>
<gene>
    <name evidence="15" type="ORF">K505DRAFT_415410</name>
</gene>
<feature type="transmembrane region" description="Helical" evidence="12">
    <location>
        <begin position="310"/>
        <end position="329"/>
    </location>
</feature>
<dbReference type="InterPro" id="IPR044746">
    <property type="entry name" value="ABCC_6TM_D1"/>
</dbReference>
<feature type="transmembrane region" description="Helical" evidence="12">
    <location>
        <begin position="1094"/>
        <end position="1114"/>
    </location>
</feature>
<keyword evidence="6" id="KW-0547">Nucleotide-binding</keyword>
<feature type="domain" description="ABC transporter" evidence="13">
    <location>
        <begin position="599"/>
        <end position="832"/>
    </location>
</feature>
<feature type="transmembrane region" description="Helical" evidence="12">
    <location>
        <begin position="74"/>
        <end position="92"/>
    </location>
</feature>
<dbReference type="InterPro" id="IPR050173">
    <property type="entry name" value="ABC_transporter_C-like"/>
</dbReference>
<feature type="transmembrane region" description="Helical" evidence="12">
    <location>
        <begin position="1126"/>
        <end position="1146"/>
    </location>
</feature>
<dbReference type="InterPro" id="IPR044726">
    <property type="entry name" value="ABCC_6TM_D2"/>
</dbReference>
<feature type="transmembrane region" description="Helical" evidence="12">
    <location>
        <begin position="948"/>
        <end position="973"/>
    </location>
</feature>
<dbReference type="Gene3D" id="1.20.1560.10">
    <property type="entry name" value="ABC transporter type 1, transmembrane domain"/>
    <property type="match status" value="2"/>
</dbReference>
<feature type="transmembrane region" description="Helical" evidence="12">
    <location>
        <begin position="98"/>
        <end position="119"/>
    </location>
</feature>
<dbReference type="Pfam" id="PF00005">
    <property type="entry name" value="ABC_tran"/>
    <property type="match status" value="2"/>
</dbReference>
<name>A0A6A6XLI0_9PLEO</name>
<dbReference type="GO" id="GO:0016887">
    <property type="term" value="F:ATP hydrolysis activity"/>
    <property type="evidence" value="ECO:0007669"/>
    <property type="project" value="InterPro"/>
</dbReference>